<proteinExistence type="predicted"/>
<sequence length="366" mass="41603">LDLSYRHNELPLETEMSPTDAEARRRERGVIAQREYRKRHASKVQKLQDENQRLKNIIAEICRASRKCNDLPDDLKAAVRDARDLAGIADALATADDNVGDKHAEQTAFSSPERPSQTPPTTSVTRPLLEFRFPPNDQTPGWLSPRLDYGLWFDADRLVRVIDPPLDIVPYLGAGMQTIAGCIFWSTMNYTIDLWNSRSAPPATRHLDRVFNHSRHLTDRQYLMSLAQARIDYKKKGYMFHKLSEQFQRNAMSNLYKLVKDDYENKGLPSKYWKTPEEVAGNALSHMTPEQAARFQAVAEGKGTRADKEMMRTMVTWLVENFVCFGDGPRWSNISISIGIGSWITELKNADARARDVSPSSTQTAS</sequence>
<feature type="coiled-coil region" evidence="1">
    <location>
        <begin position="37"/>
        <end position="64"/>
    </location>
</feature>
<evidence type="ECO:0000256" key="2">
    <source>
        <dbReference type="SAM" id="MobiDB-lite"/>
    </source>
</evidence>
<gene>
    <name evidence="3" type="ORF">CI238_02939</name>
</gene>
<evidence type="ECO:0000313" key="4">
    <source>
        <dbReference type="Proteomes" id="UP000076584"/>
    </source>
</evidence>
<protein>
    <submittedName>
        <fullName evidence="3">Uncharacterized protein</fullName>
    </submittedName>
</protein>
<feature type="region of interest" description="Disordered" evidence="2">
    <location>
        <begin position="1"/>
        <end position="24"/>
    </location>
</feature>
<keyword evidence="1" id="KW-0175">Coiled coil</keyword>
<feature type="non-terminal residue" evidence="3">
    <location>
        <position position="1"/>
    </location>
</feature>
<evidence type="ECO:0000313" key="3">
    <source>
        <dbReference type="EMBL" id="KZL63594.1"/>
    </source>
</evidence>
<organism evidence="3 4">
    <name type="scientific">Colletotrichum incanum</name>
    <name type="common">Soybean anthracnose fungus</name>
    <dbReference type="NCBI Taxonomy" id="1573173"/>
    <lineage>
        <taxon>Eukaryota</taxon>
        <taxon>Fungi</taxon>
        <taxon>Dikarya</taxon>
        <taxon>Ascomycota</taxon>
        <taxon>Pezizomycotina</taxon>
        <taxon>Sordariomycetes</taxon>
        <taxon>Hypocreomycetidae</taxon>
        <taxon>Glomerellales</taxon>
        <taxon>Glomerellaceae</taxon>
        <taxon>Colletotrichum</taxon>
        <taxon>Colletotrichum spaethianum species complex</taxon>
    </lineage>
</organism>
<name>A0A166LJH4_COLIC</name>
<dbReference type="CDD" id="cd14688">
    <property type="entry name" value="bZIP_YAP"/>
    <property type="match status" value="1"/>
</dbReference>
<feature type="compositionally biased region" description="Polar residues" evidence="2">
    <location>
        <begin position="107"/>
        <end position="125"/>
    </location>
</feature>
<feature type="region of interest" description="Disordered" evidence="2">
    <location>
        <begin position="97"/>
        <end position="125"/>
    </location>
</feature>
<dbReference type="EMBL" id="LFIW01002754">
    <property type="protein sequence ID" value="KZL63594.1"/>
    <property type="molecule type" value="Genomic_DNA"/>
</dbReference>
<evidence type="ECO:0000256" key="1">
    <source>
        <dbReference type="SAM" id="Coils"/>
    </source>
</evidence>
<dbReference type="STRING" id="1573173.A0A166LJH4"/>
<accession>A0A166LJH4</accession>
<comment type="caution">
    <text evidence="3">The sequence shown here is derived from an EMBL/GenBank/DDBJ whole genome shotgun (WGS) entry which is preliminary data.</text>
</comment>
<dbReference type="Proteomes" id="UP000076584">
    <property type="component" value="Unassembled WGS sequence"/>
</dbReference>
<keyword evidence="4" id="KW-1185">Reference proteome</keyword>
<reference evidence="3 4" key="1">
    <citation type="submission" date="2015-06" db="EMBL/GenBank/DDBJ databases">
        <title>Survival trade-offs in plant roots during colonization by closely related pathogenic and mutualistic fungi.</title>
        <authorList>
            <person name="Hacquard S."/>
            <person name="Kracher B."/>
            <person name="Hiruma K."/>
            <person name="Weinman A."/>
            <person name="Muench P."/>
            <person name="Garrido Oter R."/>
            <person name="Ver Loren van Themaat E."/>
            <person name="Dallerey J.-F."/>
            <person name="Damm U."/>
            <person name="Henrissat B."/>
            <person name="Lespinet O."/>
            <person name="Thon M."/>
            <person name="Kemen E."/>
            <person name="McHardy A.C."/>
            <person name="Schulze-Lefert P."/>
            <person name="O'Connell R.J."/>
        </authorList>
    </citation>
    <scope>NUCLEOTIDE SEQUENCE [LARGE SCALE GENOMIC DNA]</scope>
    <source>
        <strain evidence="3 4">MAFF 238704</strain>
    </source>
</reference>
<feature type="compositionally biased region" description="Basic and acidic residues" evidence="2">
    <location>
        <begin position="1"/>
        <end position="10"/>
    </location>
</feature>
<dbReference type="AlphaFoldDB" id="A0A166LJH4"/>